<dbReference type="Proteomes" id="UP000694386">
    <property type="component" value="Unplaced"/>
</dbReference>
<reference evidence="2" key="2">
    <citation type="submission" date="2025-09" db="UniProtKB">
        <authorList>
            <consortium name="Ensembl"/>
        </authorList>
    </citation>
    <scope>IDENTIFICATION</scope>
</reference>
<dbReference type="Ensembl" id="ENSCGRT00001014208.1">
    <property type="protein sequence ID" value="ENSCGRP00001009988.1"/>
    <property type="gene ID" value="ENSCGRG00001011992.1"/>
</dbReference>
<reference evidence="2" key="1">
    <citation type="submission" date="2025-08" db="UniProtKB">
        <authorList>
            <consortium name="Ensembl"/>
        </authorList>
    </citation>
    <scope>IDENTIFICATION</scope>
</reference>
<dbReference type="AlphaFoldDB" id="A0A8C2LYE6"/>
<accession>A0A8C2LYE6</accession>
<protein>
    <submittedName>
        <fullName evidence="2">Uncharacterized protein</fullName>
    </submittedName>
</protein>
<name>A0A8C2LYE6_CRIGR</name>
<proteinExistence type="predicted"/>
<evidence type="ECO:0000313" key="3">
    <source>
        <dbReference type="Proteomes" id="UP000694386"/>
    </source>
</evidence>
<feature type="transmembrane region" description="Helical" evidence="1">
    <location>
        <begin position="88"/>
        <end position="108"/>
    </location>
</feature>
<keyword evidence="1" id="KW-0472">Membrane</keyword>
<organism evidence="2 3">
    <name type="scientific">Cricetulus griseus</name>
    <name type="common">Chinese hamster</name>
    <name type="synonym">Cricetulus barabensis griseus</name>
    <dbReference type="NCBI Taxonomy" id="10029"/>
    <lineage>
        <taxon>Eukaryota</taxon>
        <taxon>Metazoa</taxon>
        <taxon>Chordata</taxon>
        <taxon>Craniata</taxon>
        <taxon>Vertebrata</taxon>
        <taxon>Euteleostomi</taxon>
        <taxon>Mammalia</taxon>
        <taxon>Eutheria</taxon>
        <taxon>Euarchontoglires</taxon>
        <taxon>Glires</taxon>
        <taxon>Rodentia</taxon>
        <taxon>Myomorpha</taxon>
        <taxon>Muroidea</taxon>
        <taxon>Cricetidae</taxon>
        <taxon>Cricetinae</taxon>
        <taxon>Cricetulus</taxon>
    </lineage>
</organism>
<evidence type="ECO:0000256" key="1">
    <source>
        <dbReference type="SAM" id="Phobius"/>
    </source>
</evidence>
<sequence length="117" mass="13135">GYFNNLKVHSRHITYSMTFSTKPSNQNFIIFLDEVQAAIIGHESCDLLVVLDELNPDTLPDSRIWLFGLNPYFFQHNSLHMRGTSERIGLQGCAQVGFLVLFIMPLLAVPPPPAPPP</sequence>
<keyword evidence="1" id="KW-0812">Transmembrane</keyword>
<evidence type="ECO:0000313" key="2">
    <source>
        <dbReference type="Ensembl" id="ENSCGRP00001009988.1"/>
    </source>
</evidence>
<keyword evidence="1" id="KW-1133">Transmembrane helix</keyword>